<dbReference type="Gene3D" id="3.30.540.10">
    <property type="entry name" value="Fructose-1,6-Bisphosphatase, subunit A, domain 1"/>
    <property type="match status" value="1"/>
</dbReference>
<evidence type="ECO:0000256" key="8">
    <source>
        <dbReference type="RuleBase" id="RU364068"/>
    </source>
</evidence>
<dbReference type="FunFam" id="3.30.540.10:FF:000003">
    <property type="entry name" value="Inositol-1-monophosphatase"/>
    <property type="match status" value="1"/>
</dbReference>
<dbReference type="PANTHER" id="PTHR20854:SF4">
    <property type="entry name" value="INOSITOL-1-MONOPHOSPHATASE-RELATED"/>
    <property type="match status" value="1"/>
</dbReference>
<evidence type="ECO:0000313" key="10">
    <source>
        <dbReference type="Proteomes" id="UP000285324"/>
    </source>
</evidence>
<evidence type="ECO:0000256" key="5">
    <source>
        <dbReference type="ARBA" id="ARBA00022801"/>
    </source>
</evidence>
<feature type="binding site" evidence="7">
    <location>
        <position position="86"/>
    </location>
    <ligand>
        <name>Mg(2+)</name>
        <dbReference type="ChEBI" id="CHEBI:18420"/>
        <label>1</label>
        <note>catalytic</note>
    </ligand>
</feature>
<comment type="cofactor">
    <cofactor evidence="2 7 8">
        <name>Mg(2+)</name>
        <dbReference type="ChEBI" id="CHEBI:18420"/>
    </cofactor>
</comment>
<dbReference type="InterPro" id="IPR020550">
    <property type="entry name" value="Inositol_monophosphatase_CS"/>
</dbReference>
<evidence type="ECO:0000256" key="2">
    <source>
        <dbReference type="ARBA" id="ARBA00001946"/>
    </source>
</evidence>
<dbReference type="AlphaFoldDB" id="A0A424W641"/>
<dbReference type="Pfam" id="PF00459">
    <property type="entry name" value="Inositol_P"/>
    <property type="match status" value="1"/>
</dbReference>
<dbReference type="PROSITE" id="PS00630">
    <property type="entry name" value="IMP_2"/>
    <property type="match status" value="1"/>
</dbReference>
<dbReference type="CDD" id="cd01639">
    <property type="entry name" value="IMPase"/>
    <property type="match status" value="1"/>
</dbReference>
<dbReference type="GO" id="GO:0046854">
    <property type="term" value="P:phosphatidylinositol phosphate biosynthetic process"/>
    <property type="evidence" value="ECO:0007669"/>
    <property type="project" value="InterPro"/>
</dbReference>
<dbReference type="PRINTS" id="PR00377">
    <property type="entry name" value="IMPHPHTASES"/>
</dbReference>
<comment type="catalytic activity">
    <reaction evidence="1 8">
        <text>a myo-inositol phosphate + H2O = myo-inositol + phosphate</text>
        <dbReference type="Rhea" id="RHEA:24056"/>
        <dbReference type="ChEBI" id="CHEBI:15377"/>
        <dbReference type="ChEBI" id="CHEBI:17268"/>
        <dbReference type="ChEBI" id="CHEBI:43474"/>
        <dbReference type="ChEBI" id="CHEBI:84139"/>
        <dbReference type="EC" id="3.1.3.25"/>
    </reaction>
</comment>
<dbReference type="SUPFAM" id="SSF56655">
    <property type="entry name" value="Carbohydrate phosphatase"/>
    <property type="match status" value="1"/>
</dbReference>
<evidence type="ECO:0000313" key="9">
    <source>
        <dbReference type="EMBL" id="RPJ88713.1"/>
    </source>
</evidence>
<dbReference type="OrthoDB" id="9785695at2"/>
<evidence type="ECO:0000256" key="4">
    <source>
        <dbReference type="ARBA" id="ARBA00022723"/>
    </source>
</evidence>
<dbReference type="Proteomes" id="UP000285324">
    <property type="component" value="Unassembled WGS sequence"/>
</dbReference>
<proteinExistence type="inferred from homology"/>
<dbReference type="InterPro" id="IPR000760">
    <property type="entry name" value="Inositol_monophosphatase-like"/>
</dbReference>
<dbReference type="EMBL" id="QVXO01000057">
    <property type="protein sequence ID" value="RPJ88713.1"/>
    <property type="molecule type" value="Genomic_DNA"/>
</dbReference>
<feature type="binding site" evidence="7">
    <location>
        <position position="87"/>
    </location>
    <ligand>
        <name>Mg(2+)</name>
        <dbReference type="ChEBI" id="CHEBI:18420"/>
        <label>1</label>
        <note>catalytic</note>
    </ligand>
</feature>
<dbReference type="PRINTS" id="PR01959">
    <property type="entry name" value="SBIMPHPHTASE"/>
</dbReference>
<name>A0A424W641_ALCXX</name>
<keyword evidence="4 7" id="KW-0479">Metal-binding</keyword>
<protein>
    <recommendedName>
        <fullName evidence="8">Inositol-1-monophosphatase</fullName>
        <ecNumber evidence="8">3.1.3.25</ecNumber>
    </recommendedName>
</protein>
<dbReference type="InterPro" id="IPR022337">
    <property type="entry name" value="Inositol_monophosphatase_SuhB"/>
</dbReference>
<accession>A0A424W641</accession>
<dbReference type="EC" id="3.1.3.25" evidence="8"/>
<feature type="binding site" evidence="7">
    <location>
        <position position="210"/>
    </location>
    <ligand>
        <name>Mg(2+)</name>
        <dbReference type="ChEBI" id="CHEBI:18420"/>
        <label>1</label>
        <note>catalytic</note>
    </ligand>
</feature>
<evidence type="ECO:0000256" key="3">
    <source>
        <dbReference type="ARBA" id="ARBA00009759"/>
    </source>
</evidence>
<dbReference type="GO" id="GO:0007165">
    <property type="term" value="P:signal transduction"/>
    <property type="evidence" value="ECO:0007669"/>
    <property type="project" value="TreeGrafter"/>
</dbReference>
<dbReference type="InterPro" id="IPR033942">
    <property type="entry name" value="IMPase"/>
</dbReference>
<feature type="binding site" evidence="7">
    <location>
        <position position="84"/>
    </location>
    <ligand>
        <name>Mg(2+)</name>
        <dbReference type="ChEBI" id="CHEBI:18420"/>
        <label>1</label>
        <note>catalytic</note>
    </ligand>
</feature>
<dbReference type="GO" id="GO:0006020">
    <property type="term" value="P:inositol metabolic process"/>
    <property type="evidence" value="ECO:0007669"/>
    <property type="project" value="TreeGrafter"/>
</dbReference>
<sequence length="261" mass="28177">MHPMLNIAIKAARRAGTIINRASMDLERLSVARKGPRDYVTEVDRAAEESIVETLRAAYPDHAVLGEEFGLQGPDQAEFQWIIDPLDGTTNFIHGLPNYAVSIALTQRGQVTQAVIYDPSRNELFTASRGSGTFLNDRRVRVSGRTRYHEALLGAHWPNSGDPEQGSARFRQMAEGSTGVRRLGSTVLDLAYVACGRLDGFCGVGLKAWDLAAGSLMVLEAGGLVADFDGEQGWMDSGNVLAASPKIFTQMLSSLNPPSAA</sequence>
<evidence type="ECO:0000256" key="6">
    <source>
        <dbReference type="ARBA" id="ARBA00022842"/>
    </source>
</evidence>
<dbReference type="Gene3D" id="3.40.190.80">
    <property type="match status" value="1"/>
</dbReference>
<gene>
    <name evidence="9" type="ORF">DY367_26570</name>
</gene>
<dbReference type="InterPro" id="IPR020583">
    <property type="entry name" value="Inositol_monoP_metal-BS"/>
</dbReference>
<dbReference type="PROSITE" id="PS00629">
    <property type="entry name" value="IMP_1"/>
    <property type="match status" value="1"/>
</dbReference>
<evidence type="ECO:0000256" key="7">
    <source>
        <dbReference type="PIRSR" id="PIRSR600760-2"/>
    </source>
</evidence>
<feature type="binding site" evidence="7">
    <location>
        <position position="67"/>
    </location>
    <ligand>
        <name>Mg(2+)</name>
        <dbReference type="ChEBI" id="CHEBI:18420"/>
        <label>1</label>
        <note>catalytic</note>
    </ligand>
</feature>
<reference evidence="9 10" key="1">
    <citation type="submission" date="2018-08" db="EMBL/GenBank/DDBJ databases">
        <title>Achromobacter xylosoxidans Genome sequencing and assembly.</title>
        <authorList>
            <person name="Wang R."/>
            <person name="Rensing C."/>
            <person name="Li Y."/>
        </authorList>
    </citation>
    <scope>NUCLEOTIDE SEQUENCE [LARGE SCALE GENOMIC DNA]</scope>
    <source>
        <strain evidence="9 10">GD003A</strain>
    </source>
</reference>
<dbReference type="GO" id="GO:0008934">
    <property type="term" value="F:inositol monophosphate 1-phosphatase activity"/>
    <property type="evidence" value="ECO:0007669"/>
    <property type="project" value="InterPro"/>
</dbReference>
<comment type="caution">
    <text evidence="9">The sequence shown here is derived from an EMBL/GenBank/DDBJ whole genome shotgun (WGS) entry which is preliminary data.</text>
</comment>
<dbReference type="RefSeq" id="WP_059372021.1">
    <property type="nucleotide sequence ID" value="NZ_CP061008.1"/>
</dbReference>
<keyword evidence="6 7" id="KW-0460">Magnesium</keyword>
<dbReference type="GO" id="GO:0046872">
    <property type="term" value="F:metal ion binding"/>
    <property type="evidence" value="ECO:0007669"/>
    <property type="project" value="UniProtKB-KW"/>
</dbReference>
<keyword evidence="5 8" id="KW-0378">Hydrolase</keyword>
<comment type="similarity">
    <text evidence="3 8">Belongs to the inositol monophosphatase superfamily.</text>
</comment>
<organism evidence="9 10">
    <name type="scientific">Alcaligenes xylosoxydans xylosoxydans</name>
    <name type="common">Achromobacter xylosoxidans</name>
    <dbReference type="NCBI Taxonomy" id="85698"/>
    <lineage>
        <taxon>Bacteria</taxon>
        <taxon>Pseudomonadati</taxon>
        <taxon>Pseudomonadota</taxon>
        <taxon>Betaproteobacteria</taxon>
        <taxon>Burkholderiales</taxon>
        <taxon>Alcaligenaceae</taxon>
        <taxon>Achromobacter</taxon>
    </lineage>
</organism>
<dbReference type="PANTHER" id="PTHR20854">
    <property type="entry name" value="INOSITOL MONOPHOSPHATASE"/>
    <property type="match status" value="1"/>
</dbReference>
<evidence type="ECO:0000256" key="1">
    <source>
        <dbReference type="ARBA" id="ARBA00001033"/>
    </source>
</evidence>